<dbReference type="GO" id="GO:0003697">
    <property type="term" value="F:single-stranded DNA binding"/>
    <property type="evidence" value="ECO:0007669"/>
    <property type="project" value="InterPro"/>
</dbReference>
<accession>A0A6J5L232</accession>
<sequence length="115" mass="13279">MCNLSVATHERYLDYKGNTTYVTTWHNVKFFNKLADIANEYIKIGELVYIEGKISNRVIEENGVKRQFHSVIGNQIQFLPTGNKDHADKSEETHSMENHAMQELCNIDTDESIPF</sequence>
<reference evidence="3" key="1">
    <citation type="submission" date="2020-04" db="EMBL/GenBank/DDBJ databases">
        <authorList>
            <person name="Chiriac C."/>
            <person name="Salcher M."/>
            <person name="Ghai R."/>
            <person name="Kavagutti S V."/>
        </authorList>
    </citation>
    <scope>NUCLEOTIDE SEQUENCE</scope>
</reference>
<dbReference type="GO" id="GO:0006260">
    <property type="term" value="P:DNA replication"/>
    <property type="evidence" value="ECO:0007669"/>
    <property type="project" value="InterPro"/>
</dbReference>
<evidence type="ECO:0000313" key="3">
    <source>
        <dbReference type="EMBL" id="CAB4127692.1"/>
    </source>
</evidence>
<evidence type="ECO:0000256" key="2">
    <source>
        <dbReference type="PIRNR" id="PIRNR002070"/>
    </source>
</evidence>
<dbReference type="PROSITE" id="PS50935">
    <property type="entry name" value="SSB"/>
    <property type="match status" value="1"/>
</dbReference>
<dbReference type="Gene3D" id="2.40.50.140">
    <property type="entry name" value="Nucleic acid-binding proteins"/>
    <property type="match status" value="1"/>
</dbReference>
<dbReference type="PANTHER" id="PTHR10302">
    <property type="entry name" value="SINGLE-STRANDED DNA-BINDING PROTEIN"/>
    <property type="match status" value="1"/>
</dbReference>
<dbReference type="PIRSF" id="PIRSF002070">
    <property type="entry name" value="SSB"/>
    <property type="match status" value="1"/>
</dbReference>
<dbReference type="GO" id="GO:0009295">
    <property type="term" value="C:nucleoid"/>
    <property type="evidence" value="ECO:0007669"/>
    <property type="project" value="TreeGrafter"/>
</dbReference>
<evidence type="ECO:0000256" key="1">
    <source>
        <dbReference type="ARBA" id="ARBA00023125"/>
    </source>
</evidence>
<dbReference type="NCBIfam" id="TIGR00621">
    <property type="entry name" value="ssb"/>
    <property type="match status" value="1"/>
</dbReference>
<dbReference type="Pfam" id="PF00436">
    <property type="entry name" value="SSB"/>
    <property type="match status" value="1"/>
</dbReference>
<keyword evidence="1 2" id="KW-0238">DNA-binding</keyword>
<dbReference type="InterPro" id="IPR011344">
    <property type="entry name" value="ssDNA-bd"/>
</dbReference>
<protein>
    <recommendedName>
        <fullName evidence="2">Single-stranded DNA-binding protein</fullName>
    </recommendedName>
</protein>
<dbReference type="InterPro" id="IPR012340">
    <property type="entry name" value="NA-bd_OB-fold"/>
</dbReference>
<dbReference type="InterPro" id="IPR000424">
    <property type="entry name" value="Primosome_PriB/ssb"/>
</dbReference>
<dbReference type="CDD" id="cd04496">
    <property type="entry name" value="SSB_OBF"/>
    <property type="match status" value="1"/>
</dbReference>
<organism evidence="3">
    <name type="scientific">uncultured Caudovirales phage</name>
    <dbReference type="NCBI Taxonomy" id="2100421"/>
    <lineage>
        <taxon>Viruses</taxon>
        <taxon>Duplodnaviria</taxon>
        <taxon>Heunggongvirae</taxon>
        <taxon>Uroviricota</taxon>
        <taxon>Caudoviricetes</taxon>
        <taxon>Peduoviridae</taxon>
        <taxon>Maltschvirus</taxon>
        <taxon>Maltschvirus maltsch</taxon>
    </lineage>
</organism>
<name>A0A6J5L232_9CAUD</name>
<dbReference type="PANTHER" id="PTHR10302:SF0">
    <property type="entry name" value="SINGLE-STRANDED DNA-BINDING PROTEIN, MITOCHONDRIAL"/>
    <property type="match status" value="1"/>
</dbReference>
<gene>
    <name evidence="3" type="ORF">UFOVP93_30</name>
</gene>
<proteinExistence type="predicted"/>
<dbReference type="EMBL" id="LR796214">
    <property type="protein sequence ID" value="CAB4127692.1"/>
    <property type="molecule type" value="Genomic_DNA"/>
</dbReference>
<dbReference type="SUPFAM" id="SSF50249">
    <property type="entry name" value="Nucleic acid-binding proteins"/>
    <property type="match status" value="1"/>
</dbReference>